<proteinExistence type="predicted"/>
<evidence type="ECO:0000259" key="2">
    <source>
        <dbReference type="SMART" id="SM00382"/>
    </source>
</evidence>
<dbReference type="SUPFAM" id="SSF56747">
    <property type="entry name" value="Prim-pol domain"/>
    <property type="match status" value="1"/>
</dbReference>
<gene>
    <name evidence="3" type="ORF">SAC06_00800</name>
</gene>
<evidence type="ECO:0000256" key="1">
    <source>
        <dbReference type="SAM" id="MobiDB-lite"/>
    </source>
</evidence>
<dbReference type="InterPro" id="IPR015330">
    <property type="entry name" value="DNA_primase/pol_bifunc_N"/>
</dbReference>
<dbReference type="SMART" id="SM00382">
    <property type="entry name" value="AAA"/>
    <property type="match status" value="1"/>
</dbReference>
<dbReference type="RefSeq" id="WP_350258329.1">
    <property type="nucleotide sequence ID" value="NZ_CP138335.1"/>
</dbReference>
<dbReference type="AlphaFoldDB" id="A0AAU7V7R6"/>
<sequence length="603" mass="65896">MVKGKWDPPAGWQHTTGQVDPATLNPGDALGYVTGGVCDVVDIDPRNGGDVTTLLDKLPPVRRVVATPSGGLHLYIDALGLPKGQLAPGIDYQAKGAFVLMPPTEGYTELETVDVGAPAGDTWLRSCLERPEKERTESAGGLVTPQHRAKAEAILSKATRDIADRGEGSRNATVYAALVPLVSFVKAGAIAEDAVRAGLWDAVAAVPASEPYTRAEFEASWESAWAVAEARLPAVDAPADHFTVWTEPDPDPADALSREIERLRREDERKALTEEARRWLDNGGKPPAAPYAPLDLVRLMNPERPAREWVVEGLMFKGTATALVAPAGTGKSLIALRIALAVARGEADFAGMPIPKRRRVFYIDKENPEDEQHDRLKSFGLTQPDAEALAGWLYLVPFPNAAPLDTRHGGDQLMAALDAYDVGDGDVVFIDSFQRVTEGESNDDTSIRHYTQFTGDRLKAKGVAVVRLDNTGKDIRKGPRGSKGKSDDVDFEYQLSKVYESHGRTVVGTKVLKDRTGAVESVPDIAVTRQDGLTTFSQEEEQDRVQQCVAWLDTNDVPPEQGINKTWNWVRDNQPEPGYFKKEHHVEKAVKFRQQRGGDFDVE</sequence>
<dbReference type="SUPFAM" id="SSF52540">
    <property type="entry name" value="P-loop containing nucleoside triphosphate hydrolases"/>
    <property type="match status" value="1"/>
</dbReference>
<organism evidence="3">
    <name type="scientific">Scrofimicrobium appendicitidis</name>
    <dbReference type="NCBI Taxonomy" id="3079930"/>
    <lineage>
        <taxon>Bacteria</taxon>
        <taxon>Bacillati</taxon>
        <taxon>Actinomycetota</taxon>
        <taxon>Actinomycetes</taxon>
        <taxon>Actinomycetales</taxon>
        <taxon>Actinomycetaceae</taxon>
        <taxon>Scrofimicrobium</taxon>
    </lineage>
</organism>
<dbReference type="InterPro" id="IPR027417">
    <property type="entry name" value="P-loop_NTPase"/>
</dbReference>
<name>A0AAU7V7R6_9ACTO</name>
<dbReference type="Pfam" id="PF13481">
    <property type="entry name" value="AAA_25"/>
    <property type="match status" value="1"/>
</dbReference>
<protein>
    <submittedName>
        <fullName evidence="3">AAA family ATPase</fullName>
    </submittedName>
</protein>
<feature type="domain" description="AAA+ ATPase" evidence="2">
    <location>
        <begin position="317"/>
        <end position="532"/>
    </location>
</feature>
<dbReference type="EMBL" id="CP138335">
    <property type="protein sequence ID" value="XBW08130.1"/>
    <property type="molecule type" value="Genomic_DNA"/>
</dbReference>
<dbReference type="KEGG" id="sapp:SAC06_00800"/>
<dbReference type="Pfam" id="PF09250">
    <property type="entry name" value="Prim-Pol"/>
    <property type="match status" value="1"/>
</dbReference>
<accession>A0AAU7V7R6</accession>
<feature type="region of interest" description="Disordered" evidence="1">
    <location>
        <begin position="1"/>
        <end position="21"/>
    </location>
</feature>
<dbReference type="Gene3D" id="3.40.50.300">
    <property type="entry name" value="P-loop containing nucleotide triphosphate hydrolases"/>
    <property type="match status" value="1"/>
</dbReference>
<evidence type="ECO:0000313" key="3">
    <source>
        <dbReference type="EMBL" id="XBW08130.1"/>
    </source>
</evidence>
<reference evidence="3" key="1">
    <citation type="submission" date="2023-11" db="EMBL/GenBank/DDBJ databases">
        <title>Scrofimicrobium hongkongense sp. nov., isolated from a patient with peritonitis.</title>
        <authorList>
            <person name="Lao H.Y."/>
            <person name="Wong A.Y.P."/>
            <person name="Ng T.L."/>
            <person name="Wong R.Y.L."/>
            <person name="Yau M.C.Y."/>
            <person name="Lam J.Y.W."/>
            <person name="Siu G.K.H."/>
        </authorList>
    </citation>
    <scope>NUCLEOTIDE SEQUENCE</scope>
    <source>
        <strain evidence="3">R131</strain>
    </source>
</reference>
<dbReference type="InterPro" id="IPR003593">
    <property type="entry name" value="AAA+_ATPase"/>
</dbReference>